<accession>A0A915KF42</accession>
<name>A0A915KF42_ROMCU</name>
<dbReference type="AlphaFoldDB" id="A0A915KF42"/>
<proteinExistence type="inferred from homology"/>
<comment type="similarity">
    <text evidence="1">Belongs to the serpin family.</text>
</comment>
<organism evidence="3 4">
    <name type="scientific">Romanomermis culicivorax</name>
    <name type="common">Nematode worm</name>
    <dbReference type="NCBI Taxonomy" id="13658"/>
    <lineage>
        <taxon>Eukaryota</taxon>
        <taxon>Metazoa</taxon>
        <taxon>Ecdysozoa</taxon>
        <taxon>Nematoda</taxon>
        <taxon>Enoplea</taxon>
        <taxon>Dorylaimia</taxon>
        <taxon>Mermithida</taxon>
        <taxon>Mermithoidea</taxon>
        <taxon>Mermithidae</taxon>
        <taxon>Romanomermis</taxon>
    </lineage>
</organism>
<dbReference type="Gene3D" id="3.30.497.10">
    <property type="entry name" value="Antithrombin, subunit I, domain 2"/>
    <property type="match status" value="1"/>
</dbReference>
<dbReference type="InterPro" id="IPR023796">
    <property type="entry name" value="Serpin_dom"/>
</dbReference>
<dbReference type="InterPro" id="IPR042185">
    <property type="entry name" value="Serpin_sf_2"/>
</dbReference>
<keyword evidence="3" id="KW-1185">Reference proteome</keyword>
<evidence type="ECO:0000259" key="2">
    <source>
        <dbReference type="Pfam" id="PF00079"/>
    </source>
</evidence>
<sequence length="200" mass="23103">MINDRISILTDGMIKNFLPSYSLTGATVFSMINAIYLNAQWYQDELFQQSLPFQPMAFRLEGGKLKNLTMFAGTVKAPYLEHDRFQLIKLPMKGHYHLEFGMYIVLPTIKNGTKFLSPLETFVKNDLLNKILNIKELKSEYVRVTIPEIAFEYEDDLVDDLKSLGIKDIFQRGRGDFSRITNSNARSLYVEEFRQKLAIG</sequence>
<evidence type="ECO:0000313" key="3">
    <source>
        <dbReference type="Proteomes" id="UP000887565"/>
    </source>
</evidence>
<dbReference type="GO" id="GO:0004867">
    <property type="term" value="F:serine-type endopeptidase inhibitor activity"/>
    <property type="evidence" value="ECO:0007669"/>
    <property type="project" value="InterPro"/>
</dbReference>
<dbReference type="PANTHER" id="PTHR11461">
    <property type="entry name" value="SERINE PROTEASE INHIBITOR, SERPIN"/>
    <property type="match status" value="1"/>
</dbReference>
<dbReference type="PANTHER" id="PTHR11461:SF211">
    <property type="entry name" value="GH10112P-RELATED"/>
    <property type="match status" value="1"/>
</dbReference>
<dbReference type="SUPFAM" id="SSF56574">
    <property type="entry name" value="Serpins"/>
    <property type="match status" value="1"/>
</dbReference>
<protein>
    <submittedName>
        <fullName evidence="4">Serpin domain-containing protein</fullName>
    </submittedName>
</protein>
<dbReference type="Pfam" id="PF00079">
    <property type="entry name" value="Serpin"/>
    <property type="match status" value="1"/>
</dbReference>
<reference evidence="4" key="1">
    <citation type="submission" date="2022-11" db="UniProtKB">
        <authorList>
            <consortium name="WormBaseParasite"/>
        </authorList>
    </citation>
    <scope>IDENTIFICATION</scope>
</reference>
<dbReference type="Gene3D" id="2.30.39.10">
    <property type="entry name" value="Alpha-1-antitrypsin, domain 1"/>
    <property type="match status" value="1"/>
</dbReference>
<feature type="domain" description="Serpin" evidence="2">
    <location>
        <begin position="2"/>
        <end position="199"/>
    </location>
</feature>
<dbReference type="InterPro" id="IPR000215">
    <property type="entry name" value="Serpin_fam"/>
</dbReference>
<evidence type="ECO:0000256" key="1">
    <source>
        <dbReference type="ARBA" id="ARBA00009500"/>
    </source>
</evidence>
<dbReference type="InterPro" id="IPR036186">
    <property type="entry name" value="Serpin_sf"/>
</dbReference>
<dbReference type="Proteomes" id="UP000887565">
    <property type="component" value="Unplaced"/>
</dbReference>
<dbReference type="WBParaSite" id="nRc.2.0.1.t36636-RA">
    <property type="protein sequence ID" value="nRc.2.0.1.t36636-RA"/>
    <property type="gene ID" value="nRc.2.0.1.g36636"/>
</dbReference>
<dbReference type="GO" id="GO:0005615">
    <property type="term" value="C:extracellular space"/>
    <property type="evidence" value="ECO:0007669"/>
    <property type="project" value="InterPro"/>
</dbReference>
<dbReference type="InterPro" id="IPR042178">
    <property type="entry name" value="Serpin_sf_1"/>
</dbReference>
<evidence type="ECO:0000313" key="4">
    <source>
        <dbReference type="WBParaSite" id="nRc.2.0.1.t36636-RA"/>
    </source>
</evidence>